<dbReference type="Gene3D" id="1.10.10.60">
    <property type="entry name" value="Homeodomain-like"/>
    <property type="match status" value="1"/>
</dbReference>
<evidence type="ECO:0000259" key="5">
    <source>
        <dbReference type="PROSITE" id="PS50977"/>
    </source>
</evidence>
<keyword evidence="2 4" id="KW-0238">DNA-binding</keyword>
<evidence type="ECO:0000256" key="3">
    <source>
        <dbReference type="ARBA" id="ARBA00023163"/>
    </source>
</evidence>
<dbReference type="eggNOG" id="COG1309">
    <property type="taxonomic scope" value="Bacteria"/>
</dbReference>
<dbReference type="PRINTS" id="PR00455">
    <property type="entry name" value="HTHTETR"/>
</dbReference>
<dbReference type="Proteomes" id="UP000006072">
    <property type="component" value="Unassembled WGS sequence"/>
</dbReference>
<evidence type="ECO:0000256" key="4">
    <source>
        <dbReference type="PROSITE-ProRule" id="PRU00335"/>
    </source>
</evidence>
<dbReference type="PATRIC" id="fig|1194972.3.peg.2072"/>
<dbReference type="InterPro" id="IPR009057">
    <property type="entry name" value="Homeodomain-like_sf"/>
</dbReference>
<keyword evidence="1" id="KW-0805">Transcription regulation</keyword>
<dbReference type="PANTHER" id="PTHR30055">
    <property type="entry name" value="HTH-TYPE TRANSCRIPTIONAL REGULATOR RUTR"/>
    <property type="match status" value="1"/>
</dbReference>
<evidence type="ECO:0000256" key="2">
    <source>
        <dbReference type="ARBA" id="ARBA00023125"/>
    </source>
</evidence>
<dbReference type="GO" id="GO:0000976">
    <property type="term" value="F:transcription cis-regulatory region binding"/>
    <property type="evidence" value="ECO:0007669"/>
    <property type="project" value="TreeGrafter"/>
</dbReference>
<evidence type="ECO:0000313" key="6">
    <source>
        <dbReference type="EMBL" id="EJZ10119.1"/>
    </source>
</evidence>
<feature type="domain" description="HTH tetR-type" evidence="5">
    <location>
        <begin position="17"/>
        <end position="77"/>
    </location>
</feature>
<organism evidence="6 7">
    <name type="scientific">Mycolicibacterium vaccae ATCC 25954</name>
    <dbReference type="NCBI Taxonomy" id="1194972"/>
    <lineage>
        <taxon>Bacteria</taxon>
        <taxon>Bacillati</taxon>
        <taxon>Actinomycetota</taxon>
        <taxon>Actinomycetes</taxon>
        <taxon>Mycobacteriales</taxon>
        <taxon>Mycobacteriaceae</taxon>
        <taxon>Mycolicibacterium</taxon>
    </lineage>
</organism>
<name>K0VG43_MYCVA</name>
<dbReference type="EMBL" id="ALQA01000017">
    <property type="protein sequence ID" value="EJZ10119.1"/>
    <property type="molecule type" value="Genomic_DNA"/>
</dbReference>
<dbReference type="InterPro" id="IPR050109">
    <property type="entry name" value="HTH-type_TetR-like_transc_reg"/>
</dbReference>
<dbReference type="Pfam" id="PF00440">
    <property type="entry name" value="TetR_N"/>
    <property type="match status" value="1"/>
</dbReference>
<proteinExistence type="predicted"/>
<reference evidence="6 7" key="1">
    <citation type="journal article" date="2012" name="J. Bacteriol.">
        <title>Complete Genome Sequence of Mycobacterium vaccae Type Strain ATCC 25954.</title>
        <authorList>
            <person name="Ho Y.S."/>
            <person name="Adroub S.A."/>
            <person name="Abadi M."/>
            <person name="Al Alwan B."/>
            <person name="Alkhateeb R."/>
            <person name="Gao G."/>
            <person name="Ragab A."/>
            <person name="Ali S."/>
            <person name="van Soolingen D."/>
            <person name="Bitter W."/>
            <person name="Pain A."/>
            <person name="Abdallah A.M."/>
        </authorList>
    </citation>
    <scope>NUCLEOTIDE SEQUENCE [LARGE SCALE GENOMIC DNA]</scope>
    <source>
        <strain evidence="6 7">ATCC 25954</strain>
    </source>
</reference>
<dbReference type="InterPro" id="IPR001647">
    <property type="entry name" value="HTH_TetR"/>
</dbReference>
<evidence type="ECO:0000313" key="7">
    <source>
        <dbReference type="Proteomes" id="UP000006072"/>
    </source>
</evidence>
<dbReference type="GO" id="GO:0003700">
    <property type="term" value="F:DNA-binding transcription factor activity"/>
    <property type="evidence" value="ECO:0007669"/>
    <property type="project" value="TreeGrafter"/>
</dbReference>
<comment type="caution">
    <text evidence="6">The sequence shown here is derived from an EMBL/GenBank/DDBJ whole genome shotgun (WGS) entry which is preliminary data.</text>
</comment>
<dbReference type="InterPro" id="IPR011075">
    <property type="entry name" value="TetR_C"/>
</dbReference>
<dbReference type="SUPFAM" id="SSF46689">
    <property type="entry name" value="Homeodomain-like"/>
    <property type="match status" value="1"/>
</dbReference>
<evidence type="ECO:0000256" key="1">
    <source>
        <dbReference type="ARBA" id="ARBA00023015"/>
    </source>
</evidence>
<keyword evidence="7" id="KW-1185">Reference proteome</keyword>
<dbReference type="InterPro" id="IPR036271">
    <property type="entry name" value="Tet_transcr_reg_TetR-rel_C_sf"/>
</dbReference>
<protein>
    <submittedName>
        <fullName evidence="6">TetR family transcriptional regulator</fullName>
    </submittedName>
</protein>
<gene>
    <name evidence="6" type="ORF">MVAC_10337</name>
</gene>
<sequence length="214" mass="23760">MEAEAKGASPTVRPRGAAVTGSILRCARELIAQQGLDSLTAEAVAARAGVGKTTVYRRWPNVWALVVDAFLEDVSELAPIREQASVRESFRSSMRLLAKAYRGPTGELLRAVIGRAQVDNVLREEVRNRWVEPRREAARALVRRGIVSGELRSDLDPDVFLDTLYGPIYHRFLVPYRSASLSDTYVDRVVDQVFSGAQRVASAGDFEDLDREDE</sequence>
<dbReference type="HOGENOM" id="CLU_069356_25_6_11"/>
<keyword evidence="3" id="KW-0804">Transcription</keyword>
<feature type="DNA-binding region" description="H-T-H motif" evidence="4">
    <location>
        <begin position="40"/>
        <end position="59"/>
    </location>
</feature>
<dbReference type="Pfam" id="PF16859">
    <property type="entry name" value="TetR_C_11"/>
    <property type="match status" value="1"/>
</dbReference>
<dbReference type="RefSeq" id="WP_003932450.1">
    <property type="nucleotide sequence ID" value="NZ_JH814696.1"/>
</dbReference>
<dbReference type="Gene3D" id="1.10.357.10">
    <property type="entry name" value="Tetracycline Repressor, domain 2"/>
    <property type="match status" value="1"/>
</dbReference>
<dbReference type="SUPFAM" id="SSF48498">
    <property type="entry name" value="Tetracyclin repressor-like, C-terminal domain"/>
    <property type="match status" value="1"/>
</dbReference>
<dbReference type="PROSITE" id="PS50977">
    <property type="entry name" value="HTH_TETR_2"/>
    <property type="match status" value="1"/>
</dbReference>
<accession>K0VG43</accession>
<dbReference type="AlphaFoldDB" id="K0VG43"/>
<dbReference type="PANTHER" id="PTHR30055:SF148">
    <property type="entry name" value="TETR-FAMILY TRANSCRIPTIONAL REGULATOR"/>
    <property type="match status" value="1"/>
</dbReference>